<organism evidence="4 5">
    <name type="scientific">Denitromonas halophila</name>
    <dbReference type="NCBI Taxonomy" id="1629404"/>
    <lineage>
        <taxon>Bacteria</taxon>
        <taxon>Pseudomonadati</taxon>
        <taxon>Pseudomonadota</taxon>
        <taxon>Betaproteobacteria</taxon>
        <taxon>Rhodocyclales</taxon>
        <taxon>Zoogloeaceae</taxon>
        <taxon>Denitromonas</taxon>
    </lineage>
</organism>
<feature type="transmembrane region" description="Helical" evidence="1">
    <location>
        <begin position="236"/>
        <end position="260"/>
    </location>
</feature>
<keyword evidence="1" id="KW-0812">Transmembrane</keyword>
<feature type="transmembrane region" description="Helical" evidence="1">
    <location>
        <begin position="12"/>
        <end position="27"/>
    </location>
</feature>
<evidence type="ECO:0000313" key="5">
    <source>
        <dbReference type="Proteomes" id="UP000319502"/>
    </source>
</evidence>
<feature type="transmembrane region" description="Helical" evidence="1">
    <location>
        <begin position="202"/>
        <end position="224"/>
    </location>
</feature>
<evidence type="ECO:0000259" key="3">
    <source>
        <dbReference type="Pfam" id="PF13194"/>
    </source>
</evidence>
<dbReference type="Proteomes" id="UP000319502">
    <property type="component" value="Unassembled WGS sequence"/>
</dbReference>
<feature type="transmembrane region" description="Helical" evidence="1">
    <location>
        <begin position="306"/>
        <end position="326"/>
    </location>
</feature>
<feature type="transmembrane region" description="Helical" evidence="1">
    <location>
        <begin position="62"/>
        <end position="81"/>
    </location>
</feature>
<dbReference type="PANTHER" id="PTHR39084">
    <property type="entry name" value="MEMBRANE PROTEIN-RELATED"/>
    <property type="match status" value="1"/>
</dbReference>
<dbReference type="PANTHER" id="PTHR39084:SF1">
    <property type="entry name" value="DUF4010 DOMAIN-CONTAINING PROTEIN"/>
    <property type="match status" value="1"/>
</dbReference>
<evidence type="ECO:0000256" key="1">
    <source>
        <dbReference type="SAM" id="Phobius"/>
    </source>
</evidence>
<feature type="transmembrane region" description="Helical" evidence="1">
    <location>
        <begin position="144"/>
        <end position="163"/>
    </location>
</feature>
<keyword evidence="1" id="KW-0472">Membrane</keyword>
<dbReference type="InterPro" id="IPR025105">
    <property type="entry name" value="DUF4010"/>
</dbReference>
<accession>A0A557QK25</accession>
<feature type="domain" description="MgtC/SapB/SrpB/YhiD N-terminal" evidence="2">
    <location>
        <begin position="15"/>
        <end position="133"/>
    </location>
</feature>
<dbReference type="AlphaFoldDB" id="A0A557QK25"/>
<dbReference type="InterPro" id="IPR049177">
    <property type="entry name" value="MgtC_SapB_SrpB_YhiD_N"/>
</dbReference>
<dbReference type="OrthoDB" id="9813718at2"/>
<protein>
    <submittedName>
        <fullName evidence="4">MgtC/SapB family protein</fullName>
    </submittedName>
</protein>
<feature type="transmembrane region" description="Helical" evidence="1">
    <location>
        <begin position="39"/>
        <end position="56"/>
    </location>
</feature>
<name>A0A557QK25_9RHOO</name>
<evidence type="ECO:0000313" key="4">
    <source>
        <dbReference type="EMBL" id="TVO53249.1"/>
    </source>
</evidence>
<sequence>MAPDLPIDTRQLQAILVALGIGLMLGLERERQPAPRAGLRTFALVGLLGALAGLLGERFDSLWPFLISLTLIGVMIIAAYLQNPDPQDAGTTSVAALLLCHVLGFMVWEGEVRLSIMIAVGTTALLYFKTTLRGWATRLTARDWNSILQFSVISLVILPVLPNQNFGPFDALNPYQVWLMVVLISGVSLAGYAALQLVGGRYGAPLVGLFGGLVSSTATTLVFARDARKRPVFAPISALVIVIANLIMLVRVAVVCAVLAPSLLWQVLSIAGPGLALGLVALGVQWKTLMTHEGSPVPDTKNPTELRSALTFGALYAAVLLGAAWLSDIAGSAGLYLVALVSGLTDVDAITLSSLRLFSLDRLESIPTVTAIGLAMLSNLAFKTTLAISVGGPSVTKRVLAAMLAVGLGLGSGLAWVGWAANGVTG</sequence>
<dbReference type="RefSeq" id="WP_144310490.1">
    <property type="nucleotide sequence ID" value="NZ_VMNK01000015.1"/>
</dbReference>
<feature type="transmembrane region" description="Helical" evidence="1">
    <location>
        <begin position="267"/>
        <end position="286"/>
    </location>
</feature>
<keyword evidence="5" id="KW-1185">Reference proteome</keyword>
<dbReference type="EMBL" id="VMNK01000015">
    <property type="protein sequence ID" value="TVO53249.1"/>
    <property type="molecule type" value="Genomic_DNA"/>
</dbReference>
<reference evidence="4 5" key="1">
    <citation type="submission" date="2019-07" db="EMBL/GenBank/DDBJ databases">
        <title>The pathways for chlorine oxyanion respiration interact through the shared metabolite chlorate.</title>
        <authorList>
            <person name="Barnum T.P."/>
            <person name="Cheng Y."/>
            <person name="Hill K.A."/>
            <person name="Lucas L.N."/>
            <person name="Carlson H.K."/>
            <person name="Coates J.D."/>
        </authorList>
    </citation>
    <scope>NUCLEOTIDE SEQUENCE [LARGE SCALE GENOMIC DNA]</scope>
    <source>
        <strain evidence="4 5">SFB-3</strain>
    </source>
</reference>
<feature type="transmembrane region" description="Helical" evidence="1">
    <location>
        <begin position="175"/>
        <end position="195"/>
    </location>
</feature>
<feature type="transmembrane region" description="Helical" evidence="1">
    <location>
        <begin position="366"/>
        <end position="388"/>
    </location>
</feature>
<dbReference type="Pfam" id="PF02308">
    <property type="entry name" value="MgtC"/>
    <property type="match status" value="1"/>
</dbReference>
<feature type="transmembrane region" description="Helical" evidence="1">
    <location>
        <begin position="400"/>
        <end position="421"/>
    </location>
</feature>
<gene>
    <name evidence="4" type="ORF">FHP91_15780</name>
</gene>
<feature type="transmembrane region" description="Helical" evidence="1">
    <location>
        <begin position="333"/>
        <end position="354"/>
    </location>
</feature>
<dbReference type="Pfam" id="PF13194">
    <property type="entry name" value="DUF4010"/>
    <property type="match status" value="1"/>
</dbReference>
<feature type="transmembrane region" description="Helical" evidence="1">
    <location>
        <begin position="88"/>
        <end position="108"/>
    </location>
</feature>
<feature type="domain" description="DUF4010" evidence="3">
    <location>
        <begin position="182"/>
        <end position="391"/>
    </location>
</feature>
<feature type="transmembrane region" description="Helical" evidence="1">
    <location>
        <begin position="114"/>
        <end position="132"/>
    </location>
</feature>
<proteinExistence type="predicted"/>
<evidence type="ECO:0000259" key="2">
    <source>
        <dbReference type="Pfam" id="PF02308"/>
    </source>
</evidence>
<keyword evidence="1" id="KW-1133">Transmembrane helix</keyword>
<comment type="caution">
    <text evidence="4">The sequence shown here is derived from an EMBL/GenBank/DDBJ whole genome shotgun (WGS) entry which is preliminary data.</text>
</comment>